<protein>
    <submittedName>
        <fullName evidence="1">Uncharacterized protein</fullName>
    </submittedName>
</protein>
<comment type="caution">
    <text evidence="1">The sequence shown here is derived from an EMBL/GenBank/DDBJ whole genome shotgun (WGS) entry which is preliminary data.</text>
</comment>
<organism evidence="1 2">
    <name type="scientific">Ixodes persulcatus</name>
    <name type="common">Taiga tick</name>
    <dbReference type="NCBI Taxonomy" id="34615"/>
    <lineage>
        <taxon>Eukaryota</taxon>
        <taxon>Metazoa</taxon>
        <taxon>Ecdysozoa</taxon>
        <taxon>Arthropoda</taxon>
        <taxon>Chelicerata</taxon>
        <taxon>Arachnida</taxon>
        <taxon>Acari</taxon>
        <taxon>Parasitiformes</taxon>
        <taxon>Ixodida</taxon>
        <taxon>Ixodoidea</taxon>
        <taxon>Ixodidae</taxon>
        <taxon>Ixodinae</taxon>
        <taxon>Ixodes</taxon>
    </lineage>
</organism>
<name>A0AC60QW44_IXOPE</name>
<dbReference type="EMBL" id="JABSTQ010004025">
    <property type="protein sequence ID" value="KAG0442971.1"/>
    <property type="molecule type" value="Genomic_DNA"/>
</dbReference>
<gene>
    <name evidence="1" type="ORF">HPB47_015426</name>
</gene>
<proteinExistence type="predicted"/>
<evidence type="ECO:0000313" key="2">
    <source>
        <dbReference type="Proteomes" id="UP000805193"/>
    </source>
</evidence>
<accession>A0AC60QW44</accession>
<evidence type="ECO:0000313" key="1">
    <source>
        <dbReference type="EMBL" id="KAG0442971.1"/>
    </source>
</evidence>
<sequence>MLLLSIKFPLSFQLLHCLETLGHHREAVVRASQEQALTTREQARGMRKVDLELQNMARALVEVVMLLSAENSRDQRSADLPSPATTPLVQSSCPAQPSTVQSRRAQPKHPFHACNATDLSAVLTRDEKQWLWEQLALNAWEPPTKSSKHWKEHWSRRVMKARKRAAQLKEAARRTGGGSSAVRPLASFLARILTLVGADSGLGAPGVRVPGEWDDQQVREANQQQAPDGSRAGALHLTRQERHDAAAIQIVEQQTLLLQQNKDQGAEERQFRGQSEQWRGSKLLYSLCSAKVERDMQCLALFLILPLLLKETHASLLRDDASSFKYATGEISAFMGHSSCRSRGRKMSKPAQDTVAQDPWVVQRELLLLVFRAGVGAGIGRAAVFAKAGLDVSQLAVELLTEQQDMRDAAYVMSTRSSGSSNAREREPRRELSRLLVISDEMLREPLPQLAPPPLLELAAQRSSFLVINTLGAVSKPAVCPGLVSFSYMVHRIPLTLLRPLEQDLRRPSPGPSMCVLDR</sequence>
<dbReference type="Proteomes" id="UP000805193">
    <property type="component" value="Unassembled WGS sequence"/>
</dbReference>
<keyword evidence="2" id="KW-1185">Reference proteome</keyword>
<reference evidence="1 2" key="1">
    <citation type="journal article" date="2020" name="Cell">
        <title>Large-Scale Comparative Analyses of Tick Genomes Elucidate Their Genetic Diversity and Vector Capacities.</title>
        <authorList>
            <consortium name="Tick Genome and Microbiome Consortium (TIGMIC)"/>
            <person name="Jia N."/>
            <person name="Wang J."/>
            <person name="Shi W."/>
            <person name="Du L."/>
            <person name="Sun Y."/>
            <person name="Zhan W."/>
            <person name="Jiang J.F."/>
            <person name="Wang Q."/>
            <person name="Zhang B."/>
            <person name="Ji P."/>
            <person name="Bell-Sakyi L."/>
            <person name="Cui X.M."/>
            <person name="Yuan T.T."/>
            <person name="Jiang B.G."/>
            <person name="Yang W.F."/>
            <person name="Lam T.T."/>
            <person name="Chang Q.C."/>
            <person name="Ding S.J."/>
            <person name="Wang X.J."/>
            <person name="Zhu J.G."/>
            <person name="Ruan X.D."/>
            <person name="Zhao L."/>
            <person name="Wei J.T."/>
            <person name="Ye R.Z."/>
            <person name="Que T.C."/>
            <person name="Du C.H."/>
            <person name="Zhou Y.H."/>
            <person name="Cheng J.X."/>
            <person name="Dai P.F."/>
            <person name="Guo W.B."/>
            <person name="Han X.H."/>
            <person name="Huang E.J."/>
            <person name="Li L.F."/>
            <person name="Wei W."/>
            <person name="Gao Y.C."/>
            <person name="Liu J.Z."/>
            <person name="Shao H.Z."/>
            <person name="Wang X."/>
            <person name="Wang C.C."/>
            <person name="Yang T.C."/>
            <person name="Huo Q.B."/>
            <person name="Li W."/>
            <person name="Chen H.Y."/>
            <person name="Chen S.E."/>
            <person name="Zhou L.G."/>
            <person name="Ni X.B."/>
            <person name="Tian J.H."/>
            <person name="Sheng Y."/>
            <person name="Liu T."/>
            <person name="Pan Y.S."/>
            <person name="Xia L.Y."/>
            <person name="Li J."/>
            <person name="Zhao F."/>
            <person name="Cao W.C."/>
        </authorList>
    </citation>
    <scope>NUCLEOTIDE SEQUENCE [LARGE SCALE GENOMIC DNA]</scope>
    <source>
        <strain evidence="1">Iper-2018</strain>
    </source>
</reference>